<evidence type="ECO:0000259" key="2">
    <source>
        <dbReference type="Pfam" id="PF07584"/>
    </source>
</evidence>
<evidence type="ECO:0000313" key="4">
    <source>
        <dbReference type="EMBL" id="MBB5222026.1"/>
    </source>
</evidence>
<evidence type="ECO:0000256" key="1">
    <source>
        <dbReference type="SAM" id="Phobius"/>
    </source>
</evidence>
<feature type="transmembrane region" description="Helical" evidence="1">
    <location>
        <begin position="619"/>
        <end position="642"/>
    </location>
</feature>
<dbReference type="Gene3D" id="3.40.50.12140">
    <property type="entry name" value="Domain of unknown function DUF4159"/>
    <property type="match status" value="1"/>
</dbReference>
<keyword evidence="1" id="KW-1133">Transmembrane helix</keyword>
<feature type="domain" description="DUF4159" evidence="3">
    <location>
        <begin position="693"/>
        <end position="910"/>
    </location>
</feature>
<proteinExistence type="predicted"/>
<name>A0A840SQA0_9RHOB</name>
<dbReference type="InterPro" id="IPR011933">
    <property type="entry name" value="Double_TM_dom"/>
</dbReference>
<keyword evidence="1" id="KW-0812">Transmembrane</keyword>
<evidence type="ECO:0008006" key="6">
    <source>
        <dbReference type="Google" id="ProtNLM"/>
    </source>
</evidence>
<dbReference type="PANTHER" id="PTHR37464">
    <property type="entry name" value="BLL2463 PROTEIN"/>
    <property type="match status" value="1"/>
</dbReference>
<keyword evidence="1" id="KW-0472">Membrane</keyword>
<dbReference type="Pfam" id="PF07584">
    <property type="entry name" value="BatA"/>
    <property type="match status" value="1"/>
</dbReference>
<feature type="transmembrane region" description="Helical" evidence="1">
    <location>
        <begin position="654"/>
        <end position="672"/>
    </location>
</feature>
<comment type="caution">
    <text evidence="4">The sequence shown here is derived from an EMBL/GenBank/DDBJ whole genome shotgun (WGS) entry which is preliminary data.</text>
</comment>
<dbReference type="RefSeq" id="WP_343063249.1">
    <property type="nucleotide sequence ID" value="NZ_JACHFM010000002.1"/>
</dbReference>
<dbReference type="Pfam" id="PF13709">
    <property type="entry name" value="DUF4159"/>
    <property type="match status" value="1"/>
</dbReference>
<sequence length="930" mass="98829">MIGSIAFLSPWLLAGLATLPVLWWLLRAVPPAPGRRAFPGVRLLLGLKDPEKMPERTPWWLLLLRMLALAAAILAFSGPVLNPRPVGSSDPLLVLLDGGWGDAPGWTQRMDRVAAALDEAARDGRRVAVLAAAAPPQADGEIEWRAAPDWTERLAGLAPKSWSPDRAAWADWIDGRVGRFETLWLTDGITDGAEAHLAEALLAHGPVTLVRPRQTALALTPPRLEGGELVASALRADAEGERPVSVVALGPDPTGIERALGAADGSFASGETRVDLKIAMPMELRNRVGRVQLADGRSAAGVVLADDSVRRRKVGILSGEPGSEAQELVDPLHYLRTALEPFAEVIEAPLGEMLNTAPDVLILADVGNLGEAERSALLAWVEKGGLLVRFAGPRLAQSGAGQLEEDPLLPVRLRAGGRSIGGAMSWGAPRKLKPFPEGSPFAGLALPEDVDISSQVMAQPDPDLPARVMASLEDGTPLVTGKPVGDGRVVLFHVTASPDWSNLPLSGLFVEMLERLSQSAGGVTTETEALEGAIWTPEQVLDGFGELGPPSLVAGVPGERLAEGKPSAETPPGIYASGDRRVALNVMHDRDEIAPLASLPQGVVTETMDRPAEIRLGPWLIAAALVLLALDVFATLVVSGRLGRRFQYRGRRTAQAAVLLLSGLALGLAGQAKAQTAPGDDASALRAATQTVLAYVETGIPRVDQISAAGLRGLSKVLYDRTAIEPAEPVPVDIETDDISLYPFLYWPITDSQRPPSDAAVARINEFFRSGGMILFDTQDADLGGGGATTPNSRALQRVAARLDIPPLEPVPIDHVLTRTFYLLRDFPGRWTGSTVWVEASPGAEQVEGMPFRNLNDGVTPVVVGGNDWAAAWATSDNGAPMFPVGRGLAGENQREMALRFGINLIMYVMTGNYKSDQVHVPALLDRLGQ</sequence>
<evidence type="ECO:0000313" key="5">
    <source>
        <dbReference type="Proteomes" id="UP000549457"/>
    </source>
</evidence>
<keyword evidence="5" id="KW-1185">Reference proteome</keyword>
<evidence type="ECO:0000259" key="3">
    <source>
        <dbReference type="Pfam" id="PF13709"/>
    </source>
</evidence>
<accession>A0A840SQA0</accession>
<dbReference type="InterPro" id="IPR025297">
    <property type="entry name" value="DUF4159"/>
</dbReference>
<organism evidence="4 5">
    <name type="scientific">Amaricoccus macauensis</name>
    <dbReference type="NCBI Taxonomy" id="57001"/>
    <lineage>
        <taxon>Bacteria</taxon>
        <taxon>Pseudomonadati</taxon>
        <taxon>Pseudomonadota</taxon>
        <taxon>Alphaproteobacteria</taxon>
        <taxon>Rhodobacterales</taxon>
        <taxon>Paracoccaceae</taxon>
        <taxon>Amaricoccus</taxon>
    </lineage>
</organism>
<dbReference type="InterPro" id="IPR029062">
    <property type="entry name" value="Class_I_gatase-like"/>
</dbReference>
<dbReference type="NCBIfam" id="TIGR02226">
    <property type="entry name" value="two_anch"/>
    <property type="match status" value="1"/>
</dbReference>
<dbReference type="EMBL" id="JACHFM010000002">
    <property type="protein sequence ID" value="MBB5222026.1"/>
    <property type="molecule type" value="Genomic_DNA"/>
</dbReference>
<feature type="transmembrane region" description="Helical" evidence="1">
    <location>
        <begin position="59"/>
        <end position="81"/>
    </location>
</feature>
<reference evidence="4 5" key="1">
    <citation type="submission" date="2020-08" db="EMBL/GenBank/DDBJ databases">
        <title>Genomic Encyclopedia of Type Strains, Phase IV (KMG-IV): sequencing the most valuable type-strain genomes for metagenomic binning, comparative biology and taxonomic classification.</title>
        <authorList>
            <person name="Goeker M."/>
        </authorList>
    </citation>
    <scope>NUCLEOTIDE SEQUENCE [LARGE SCALE GENOMIC DNA]</scope>
    <source>
        <strain evidence="4 5">DSM 101730</strain>
    </source>
</reference>
<gene>
    <name evidence="4" type="ORF">HNP73_001962</name>
</gene>
<dbReference type="Gene3D" id="3.40.50.880">
    <property type="match status" value="1"/>
</dbReference>
<feature type="domain" description="Aerotolerance regulator N-terminal" evidence="2">
    <location>
        <begin position="5"/>
        <end position="79"/>
    </location>
</feature>
<dbReference type="SUPFAM" id="SSF52317">
    <property type="entry name" value="Class I glutamine amidotransferase-like"/>
    <property type="match status" value="1"/>
</dbReference>
<protein>
    <recommendedName>
        <fullName evidence="6">LytTR family transcriptional regulator</fullName>
    </recommendedName>
</protein>
<dbReference type="PANTHER" id="PTHR37464:SF1">
    <property type="entry name" value="BLL2463 PROTEIN"/>
    <property type="match status" value="1"/>
</dbReference>
<dbReference type="AlphaFoldDB" id="A0A840SQA0"/>
<dbReference type="Proteomes" id="UP000549457">
    <property type="component" value="Unassembled WGS sequence"/>
</dbReference>
<dbReference type="CDD" id="cd03143">
    <property type="entry name" value="A4_beta-galactosidase_middle_domain"/>
    <property type="match status" value="1"/>
</dbReference>
<dbReference type="InterPro" id="IPR024163">
    <property type="entry name" value="Aerotolerance_reg_N"/>
</dbReference>
<feature type="transmembrane region" description="Helical" evidence="1">
    <location>
        <begin position="6"/>
        <end position="26"/>
    </location>
</feature>